<sequence>MLVAAIMDIVTANCDSSLEKVPFKPSLPANAETRDIAVAIEVIEAGGLHMDGPQDNGDDDNGGKGMKGIGIKILEGTTVLGLTRNSGLTKSEHSNSSNVESVSQTSKTLSLLQKKDGSLEQNLSSTVVPGLWDDLHCEHVAVPFATWALANWAMASEDNRSHIQELDQDGQAVMTALMAPERSVKWHGSLVARLLLEDRHLPINDSISDWSSSLLTTISQASKNDDIPLAQVALSAFSLSIERSQEARKIVIEKGLELMRDTTKQTTKYTKIQEALARAMELLSTGDMHLSLEESQKWSGILLPWVFGNVSSDIIRSSATKILSYILEDHGPSSVPISQGWLAILLKEVLASTKASSSKGGIQPKSDKVKTQIDQSNIQFATQTVNQLAGAVVNLAGNQVRADTDSVDTFPLADLLSLEPFAGPFQNFKKDANSKFNVADSALATLKGIKALTELCSEDSLCQKKIVEHGILCLLRRFLLRDDYERLSAMEAYDASRDLEAQERISNVTGETPSAATNGPSSLRVPPTAHIRRHAARLLTVLSNIPQVQKVVLADKTWCKWLEDCANGKIPGCSDSKIQSYARATLLNIFCCLHDGVNSDLPESGSANRNRGCSQYSDMIFLINPELSHWKCENIESKKIGSNASINGDSSSISKTSNITECSSTNESLTGSESEAPQLDVVFVHGLRGGPYKTWRLAEDKASTKSGLVEKIDEEAGKLGTFWPAEWLSTDLPQTRMFTLKYKTNLTQWSGATLPLQEVSSKLLEKVVAAGIGNRPVVFVTHSMGGLVVKQMLYKAKEAKINNLVNNTVGIVFYSCPHFGSKLADMPLRMGLVFRPAPTIGELRSGSPRLVELNDFIRRLHKKRLVEVLSFCETKVTPIVEGYGGWAFRMEIVPIESAYPGFGELVVLESTDHINSCKPINRNDPSYTETLEFLCKLKARYSKGDASL</sequence>
<dbReference type="PANTHER" id="PTHR48202">
    <property type="entry name" value="ALPHA/BETA-HYDROLASES SUPERFAMILY PROTEIN"/>
    <property type="match status" value="1"/>
</dbReference>
<dbReference type="InterPro" id="IPR029058">
    <property type="entry name" value="AB_hydrolase_fold"/>
</dbReference>
<dbReference type="AlphaFoldDB" id="A0A2C9VX52"/>
<feature type="region of interest" description="Disordered" evidence="1">
    <location>
        <begin position="48"/>
        <end position="67"/>
    </location>
</feature>
<dbReference type="EMBL" id="CM004391">
    <property type="protein sequence ID" value="OAY50900.1"/>
    <property type="molecule type" value="Genomic_DNA"/>
</dbReference>
<name>A0A2C9VX52_MANES</name>
<dbReference type="SUPFAM" id="SSF48371">
    <property type="entry name" value="ARM repeat"/>
    <property type="match status" value="1"/>
</dbReference>
<evidence type="ECO:0000313" key="2">
    <source>
        <dbReference type="EMBL" id="OAY50900.1"/>
    </source>
</evidence>
<organism evidence="2">
    <name type="scientific">Manihot esculenta</name>
    <name type="common">Cassava</name>
    <name type="synonym">Jatropha manihot</name>
    <dbReference type="NCBI Taxonomy" id="3983"/>
    <lineage>
        <taxon>Eukaryota</taxon>
        <taxon>Viridiplantae</taxon>
        <taxon>Streptophyta</taxon>
        <taxon>Embryophyta</taxon>
        <taxon>Tracheophyta</taxon>
        <taxon>Spermatophyta</taxon>
        <taxon>Magnoliopsida</taxon>
        <taxon>eudicotyledons</taxon>
        <taxon>Gunneridae</taxon>
        <taxon>Pentapetalae</taxon>
        <taxon>rosids</taxon>
        <taxon>fabids</taxon>
        <taxon>Malpighiales</taxon>
        <taxon>Euphorbiaceae</taxon>
        <taxon>Crotonoideae</taxon>
        <taxon>Manihoteae</taxon>
        <taxon>Manihot</taxon>
    </lineage>
</organism>
<dbReference type="PANTHER" id="PTHR48202:SF1">
    <property type="entry name" value="ALPHA_BETA-HYDROLASES SUPERFAMILY PROTEIN"/>
    <property type="match status" value="1"/>
</dbReference>
<dbReference type="SUPFAM" id="SSF53474">
    <property type="entry name" value="alpha/beta-Hydrolases"/>
    <property type="match status" value="1"/>
</dbReference>
<reference evidence="2" key="1">
    <citation type="submission" date="2016-02" db="EMBL/GenBank/DDBJ databases">
        <title>WGS assembly of Manihot esculenta.</title>
        <authorList>
            <person name="Bredeson J.V."/>
            <person name="Prochnik S.E."/>
            <person name="Lyons J.B."/>
            <person name="Schmutz J."/>
            <person name="Grimwood J."/>
            <person name="Vrebalov J."/>
            <person name="Bart R.S."/>
            <person name="Amuge T."/>
            <person name="Ferguson M.E."/>
            <person name="Green R."/>
            <person name="Putnam N."/>
            <person name="Stites J."/>
            <person name="Rounsley S."/>
            <person name="Rokhsar D.S."/>
        </authorList>
    </citation>
    <scope>NUCLEOTIDE SEQUENCE [LARGE SCALE GENOMIC DNA]</scope>
    <source>
        <tissue evidence="2">Leaf</tissue>
    </source>
</reference>
<dbReference type="Gene3D" id="1.25.10.10">
    <property type="entry name" value="Leucine-rich Repeat Variant"/>
    <property type="match status" value="1"/>
</dbReference>
<dbReference type="Gene3D" id="3.40.50.1820">
    <property type="entry name" value="alpha/beta hydrolase"/>
    <property type="match status" value="1"/>
</dbReference>
<dbReference type="InterPro" id="IPR011989">
    <property type="entry name" value="ARM-like"/>
</dbReference>
<gene>
    <name evidence="2" type="ORF">MANES_05G171200</name>
</gene>
<dbReference type="InterPro" id="IPR016024">
    <property type="entry name" value="ARM-type_fold"/>
</dbReference>
<protein>
    <submittedName>
        <fullName evidence="2">Uncharacterized protein</fullName>
    </submittedName>
</protein>
<accession>A0A2C9VX52</accession>
<proteinExistence type="predicted"/>
<evidence type="ECO:0000256" key="1">
    <source>
        <dbReference type="SAM" id="MobiDB-lite"/>
    </source>
</evidence>